<evidence type="ECO:0000313" key="2">
    <source>
        <dbReference type="EMBL" id="CAI2173370.1"/>
    </source>
</evidence>
<evidence type="ECO:0000313" key="3">
    <source>
        <dbReference type="Proteomes" id="UP001153678"/>
    </source>
</evidence>
<sequence>MSEYGHLPNHYANIARLIPQYSSNQIRNRWTNYLDPELCLDPPDENAKLFIKDWVTSKAAPIHWNRLQKDLYLGLLGLIKVDLPKWPFPSF</sequence>
<dbReference type="Gene3D" id="1.10.10.60">
    <property type="entry name" value="Homeodomain-like"/>
    <property type="match status" value="1"/>
</dbReference>
<organism evidence="2 3">
    <name type="scientific">Funneliformis geosporum</name>
    <dbReference type="NCBI Taxonomy" id="1117311"/>
    <lineage>
        <taxon>Eukaryota</taxon>
        <taxon>Fungi</taxon>
        <taxon>Fungi incertae sedis</taxon>
        <taxon>Mucoromycota</taxon>
        <taxon>Glomeromycotina</taxon>
        <taxon>Glomeromycetes</taxon>
        <taxon>Glomerales</taxon>
        <taxon>Glomeraceae</taxon>
        <taxon>Funneliformis</taxon>
    </lineage>
</organism>
<gene>
    <name evidence="2" type="ORF">FWILDA_LOCUS6052</name>
</gene>
<dbReference type="InterPro" id="IPR017930">
    <property type="entry name" value="Myb_dom"/>
</dbReference>
<comment type="caution">
    <text evidence="2">The sequence shown here is derived from an EMBL/GenBank/DDBJ whole genome shotgun (WGS) entry which is preliminary data.</text>
</comment>
<dbReference type="Proteomes" id="UP001153678">
    <property type="component" value="Unassembled WGS sequence"/>
</dbReference>
<dbReference type="InterPro" id="IPR009057">
    <property type="entry name" value="Homeodomain-like_sf"/>
</dbReference>
<accession>A0A9W4WYN1</accession>
<dbReference type="SUPFAM" id="SSF46689">
    <property type="entry name" value="Homeodomain-like"/>
    <property type="match status" value="1"/>
</dbReference>
<proteinExistence type="predicted"/>
<dbReference type="PROSITE" id="PS51294">
    <property type="entry name" value="HTH_MYB"/>
    <property type="match status" value="1"/>
</dbReference>
<dbReference type="CDD" id="cd00167">
    <property type="entry name" value="SANT"/>
    <property type="match status" value="1"/>
</dbReference>
<dbReference type="EMBL" id="CAMKVN010001055">
    <property type="protein sequence ID" value="CAI2173370.1"/>
    <property type="molecule type" value="Genomic_DNA"/>
</dbReference>
<reference evidence="2" key="1">
    <citation type="submission" date="2022-08" db="EMBL/GenBank/DDBJ databases">
        <authorList>
            <person name="Kallberg Y."/>
            <person name="Tangrot J."/>
            <person name="Rosling A."/>
        </authorList>
    </citation>
    <scope>NUCLEOTIDE SEQUENCE</scope>
    <source>
        <strain evidence="2">Wild A</strain>
    </source>
</reference>
<dbReference type="AlphaFoldDB" id="A0A9W4WYN1"/>
<dbReference type="OrthoDB" id="2143914at2759"/>
<name>A0A9W4WYN1_9GLOM</name>
<protein>
    <submittedName>
        <fullName evidence="2">1043_t:CDS:1</fullName>
    </submittedName>
</protein>
<dbReference type="InterPro" id="IPR001005">
    <property type="entry name" value="SANT/Myb"/>
</dbReference>
<evidence type="ECO:0000259" key="1">
    <source>
        <dbReference type="PROSITE" id="PS51294"/>
    </source>
</evidence>
<feature type="domain" description="HTH myb-type" evidence="1">
    <location>
        <begin position="1"/>
        <end position="38"/>
    </location>
</feature>
<keyword evidence="3" id="KW-1185">Reference proteome</keyword>